<comment type="caution">
    <text evidence="1">The sequence shown here is derived from an EMBL/GenBank/DDBJ whole genome shotgun (WGS) entry which is preliminary data.</text>
</comment>
<dbReference type="InterPro" id="IPR008551">
    <property type="entry name" value="TANGO2"/>
</dbReference>
<protein>
    <recommendedName>
        <fullName evidence="3">NRDE family protein</fullName>
    </recommendedName>
</protein>
<sequence>MCLIGVSMKQNSVFPFILAANRDEFYQRSAKPLHRWDDEQAVYAGRDEIAGGTWLGVSNDGKIAALTNVREMSSGGKPEKSRGNLIRDYLKQPDLTAEIYMDHVEKEKRNYEGFNLLAGTPSRLIYTSNRYTERTLLTKGIAGLSNGALNSDWPKVIRLKQGLAGLGDCEDQEMLTETLFKLLQESEPFPINDLPDTGVGPELERMLSPLFIKSREYGTRCSTVILVDATGRLYMTERTYEEGTRPADRRVELNISANGK</sequence>
<gene>
    <name evidence="1" type="ORF">CR205_07120</name>
</gene>
<reference evidence="1 2" key="1">
    <citation type="submission" date="2017-10" db="EMBL/GenBank/DDBJ databases">
        <title>Bacillus sp. nov., a halophilic bacterium isolated from a Yangshapao Lake.</title>
        <authorList>
            <person name="Wang H."/>
        </authorList>
    </citation>
    <scope>NUCLEOTIDE SEQUENCE [LARGE SCALE GENOMIC DNA]</scope>
    <source>
        <strain evidence="1 2">YSP-3</strain>
    </source>
</reference>
<dbReference type="Pfam" id="PF05742">
    <property type="entry name" value="TANGO2"/>
    <property type="match status" value="1"/>
</dbReference>
<dbReference type="Proteomes" id="UP000248066">
    <property type="component" value="Unassembled WGS sequence"/>
</dbReference>
<dbReference type="PANTHER" id="PTHR17985:SF8">
    <property type="entry name" value="TRANSPORT AND GOLGI ORGANIZATION PROTEIN 2 HOMOLOG"/>
    <property type="match status" value="1"/>
</dbReference>
<dbReference type="EMBL" id="PDOF01000001">
    <property type="protein sequence ID" value="PYZ98359.1"/>
    <property type="molecule type" value="Genomic_DNA"/>
</dbReference>
<name>A0A2W0HNA3_9BACI</name>
<keyword evidence="2" id="KW-1185">Reference proteome</keyword>
<organism evidence="1 2">
    <name type="scientific">Alteribacter lacisalsi</name>
    <dbReference type="NCBI Taxonomy" id="2045244"/>
    <lineage>
        <taxon>Bacteria</taxon>
        <taxon>Bacillati</taxon>
        <taxon>Bacillota</taxon>
        <taxon>Bacilli</taxon>
        <taxon>Bacillales</taxon>
        <taxon>Bacillaceae</taxon>
        <taxon>Alteribacter</taxon>
    </lineage>
</organism>
<evidence type="ECO:0000313" key="2">
    <source>
        <dbReference type="Proteomes" id="UP000248066"/>
    </source>
</evidence>
<accession>A0A2W0HNA3</accession>
<dbReference type="AlphaFoldDB" id="A0A2W0HNA3"/>
<proteinExistence type="predicted"/>
<evidence type="ECO:0008006" key="3">
    <source>
        <dbReference type="Google" id="ProtNLM"/>
    </source>
</evidence>
<dbReference type="PANTHER" id="PTHR17985">
    <property type="entry name" value="SER/THR-RICH PROTEIN T10 IN DGCR REGION"/>
    <property type="match status" value="1"/>
</dbReference>
<evidence type="ECO:0000313" key="1">
    <source>
        <dbReference type="EMBL" id="PYZ98359.1"/>
    </source>
</evidence>